<dbReference type="CDD" id="cd05327">
    <property type="entry name" value="retinol-DH_like_SDR_c_like"/>
    <property type="match status" value="1"/>
</dbReference>
<sequence length="352" mass="39302">MLEEQCSGFCLAILFLAAALIFILNLVIRKTTKMCQSQGRLDGRLVVITGANSGIGLETTIDLVRRGATIVLACRDITLGDAAKKKILKEYGEDRIDHNGPLFQNSALNARPYYTPVKPDQLIVEQIDLSSLESVRQFAERVKSRHRKIDYLINNAGIYMQPFGRTREGFERNVGVNYLGPFLLTLLLLPSIKEAGAQSGARIVNVSSLAHRFGKLPELFPEHPEKQREIYWRFQAYADSKLAQVIHARELARRLQGTGVCAVSLHPGTCATNILRIPIIRTIARIFGILFLKTAREGAQTTIHVIMSSRIQNGGYYSDCDLAESHPLADDEVIAKKFWKSSERAVDCFIDS</sequence>
<name>A0A564Z6C3_HYMDI</name>
<dbReference type="PANTHER" id="PTHR43157">
    <property type="entry name" value="PHOSPHATIDYLINOSITOL-GLYCAN BIOSYNTHESIS CLASS F PROTEIN-RELATED"/>
    <property type="match status" value="1"/>
</dbReference>
<dbReference type="SUPFAM" id="SSF51735">
    <property type="entry name" value="NAD(P)-binding Rossmann-fold domains"/>
    <property type="match status" value="1"/>
</dbReference>
<dbReference type="AlphaFoldDB" id="A0A564Z6C3"/>
<evidence type="ECO:0000256" key="3">
    <source>
        <dbReference type="SAM" id="Phobius"/>
    </source>
</evidence>
<accession>A0A564Z6C3</accession>
<dbReference type="GO" id="GO:0016491">
    <property type="term" value="F:oxidoreductase activity"/>
    <property type="evidence" value="ECO:0007669"/>
    <property type="project" value="UniProtKB-KW"/>
</dbReference>
<evidence type="ECO:0000313" key="4">
    <source>
        <dbReference type="EMBL" id="VUZ54976.1"/>
    </source>
</evidence>
<gene>
    <name evidence="4" type="ORF">WMSIL1_LOCUS12711</name>
</gene>
<dbReference type="Proteomes" id="UP000321570">
    <property type="component" value="Unassembled WGS sequence"/>
</dbReference>
<dbReference type="EMBL" id="CABIJS010000666">
    <property type="protein sequence ID" value="VUZ54976.1"/>
    <property type="molecule type" value="Genomic_DNA"/>
</dbReference>
<evidence type="ECO:0008006" key="6">
    <source>
        <dbReference type="Google" id="ProtNLM"/>
    </source>
</evidence>
<protein>
    <recommendedName>
        <fullName evidence="6">Retinol dehydrogenase 12</fullName>
    </recommendedName>
</protein>
<dbReference type="Gene3D" id="3.40.50.720">
    <property type="entry name" value="NAD(P)-binding Rossmann-like Domain"/>
    <property type="match status" value="1"/>
</dbReference>
<dbReference type="PRINTS" id="PR00081">
    <property type="entry name" value="GDHRDH"/>
</dbReference>
<dbReference type="Pfam" id="PF00106">
    <property type="entry name" value="adh_short"/>
    <property type="match status" value="1"/>
</dbReference>
<proteinExistence type="inferred from homology"/>
<keyword evidence="3" id="KW-0472">Membrane</keyword>
<keyword evidence="5" id="KW-1185">Reference proteome</keyword>
<feature type="transmembrane region" description="Helical" evidence="3">
    <location>
        <begin position="6"/>
        <end position="28"/>
    </location>
</feature>
<reference evidence="4 5" key="1">
    <citation type="submission" date="2019-07" db="EMBL/GenBank/DDBJ databases">
        <authorList>
            <person name="Jastrzebski P J."/>
            <person name="Paukszto L."/>
            <person name="Jastrzebski P J."/>
        </authorList>
    </citation>
    <scope>NUCLEOTIDE SEQUENCE [LARGE SCALE GENOMIC DNA]</scope>
    <source>
        <strain evidence="4 5">WMS-il1</strain>
    </source>
</reference>
<dbReference type="PRINTS" id="PR00080">
    <property type="entry name" value="SDRFAMILY"/>
</dbReference>
<evidence type="ECO:0000256" key="2">
    <source>
        <dbReference type="RuleBase" id="RU000363"/>
    </source>
</evidence>
<dbReference type="InterPro" id="IPR036291">
    <property type="entry name" value="NAD(P)-bd_dom_sf"/>
</dbReference>
<dbReference type="PANTHER" id="PTHR43157:SF31">
    <property type="entry name" value="PHOSPHATIDYLINOSITOL-GLYCAN BIOSYNTHESIS CLASS F PROTEIN"/>
    <property type="match status" value="1"/>
</dbReference>
<dbReference type="InterPro" id="IPR002347">
    <property type="entry name" value="SDR_fam"/>
</dbReference>
<keyword evidence="3" id="KW-1133">Transmembrane helix</keyword>
<comment type="similarity">
    <text evidence="2">Belongs to the short-chain dehydrogenases/reductases (SDR) family.</text>
</comment>
<keyword evidence="3" id="KW-0812">Transmembrane</keyword>
<keyword evidence="1" id="KW-0560">Oxidoreductase</keyword>
<organism evidence="4 5">
    <name type="scientific">Hymenolepis diminuta</name>
    <name type="common">Rat tapeworm</name>
    <dbReference type="NCBI Taxonomy" id="6216"/>
    <lineage>
        <taxon>Eukaryota</taxon>
        <taxon>Metazoa</taxon>
        <taxon>Spiralia</taxon>
        <taxon>Lophotrochozoa</taxon>
        <taxon>Platyhelminthes</taxon>
        <taxon>Cestoda</taxon>
        <taxon>Eucestoda</taxon>
        <taxon>Cyclophyllidea</taxon>
        <taxon>Hymenolepididae</taxon>
        <taxon>Hymenolepis</taxon>
    </lineage>
</organism>
<evidence type="ECO:0000256" key="1">
    <source>
        <dbReference type="ARBA" id="ARBA00023002"/>
    </source>
</evidence>
<evidence type="ECO:0000313" key="5">
    <source>
        <dbReference type="Proteomes" id="UP000321570"/>
    </source>
</evidence>